<feature type="binding site" evidence="10">
    <location>
        <begin position="571"/>
        <end position="574"/>
    </location>
    <ligand>
        <name>GTP</name>
        <dbReference type="ChEBI" id="CHEBI:37565"/>
    </ligand>
</feature>
<evidence type="ECO:0000256" key="12">
    <source>
        <dbReference type="RuleBase" id="RU000645"/>
    </source>
</evidence>
<dbReference type="PANTHER" id="PTHR43381:SF5">
    <property type="entry name" value="TR-TYPE G DOMAIN-CONTAINING PROTEIN"/>
    <property type="match status" value="1"/>
</dbReference>
<dbReference type="Pfam" id="PF03144">
    <property type="entry name" value="GTP_EFTU_D2"/>
    <property type="match status" value="1"/>
</dbReference>
<dbReference type="InterPro" id="IPR000795">
    <property type="entry name" value="T_Tr_GTP-bd_dom"/>
</dbReference>
<dbReference type="InterPro" id="IPR023115">
    <property type="entry name" value="TIF_IF2_dom3"/>
</dbReference>
<dbReference type="EMBL" id="CP003479">
    <property type="protein sequence ID" value="AFI03981.1"/>
    <property type="molecule type" value="Genomic_DNA"/>
</dbReference>
<dbReference type="PANTHER" id="PTHR43381">
    <property type="entry name" value="TRANSLATION INITIATION FACTOR IF-2-RELATED"/>
    <property type="match status" value="1"/>
</dbReference>
<comment type="subcellular location">
    <subcellularLocation>
        <location evidence="1 10 12">Cytoplasm</location>
    </subcellularLocation>
</comment>
<evidence type="ECO:0000256" key="9">
    <source>
        <dbReference type="ARBA" id="ARBA00025162"/>
    </source>
</evidence>
<dbReference type="FunFam" id="2.40.30.10:FF:000008">
    <property type="entry name" value="Translation initiation factor IF-2"/>
    <property type="match status" value="1"/>
</dbReference>
<sequence length="963" mass="108022">MSGMVDLKEFVTELGKTQKELKNVIEQAKDIGLELKTNSKITLEQADKLYKYIVDGIKEQVQSNKPASTKVSQKETMHETQESIGSSENTQKTSKSAKTKDNQGSKKSLAESKLEKSQNSQTNKQEPPKEHIEKKTKTPTQAIPKKRQIEIISTHDNEPSIVEKAPKKEMTPKVTEAERQKAEQKLQEIKKAREALNKLAQSPNTRREAIENSTQKSEQERLETKRHETQKRRMGIRIVRRNDEPEVSVAENKKPTQSAAAIFEDFKKEWQEKDKQEVKKPKKATKTKQAQASKNKSHKIDFSDARDFKGNDIYDEESDEILLFDLHEQDNLNREEEEKEVRQNINDRVRVQRKNPWMSEGGIKRHSKKKRVFRNDNSQKIVQSTISIPEEVRVYEFAEKANLNLADVIKTLFNLGLMVTKNDFLDKDSIEILAEEFHLEISIQNTLEEFEVEEVLEGVKKERPPVVTIMGHVDHGKTSLLDKIRDKRVAHTEAGGITQHIGAYMVEKNGKWVSFIDTPGHEAFSQMRNRGAQVTDIAVIVIAADDGVKQQTIEALEHAKAANVPVIFAMNKMDKENINPDKLKAECAELGYNPVDWGGEYEFISVSAKTGDGIDNLLETILIQADIMELQAIEEASARAIVLEGSVEKGRGAVATVIVQNGTLNVGDSFYAETAFGKVRTMTDDQGKSIQSLKPSMVALITGLSEVPPAGSVLIGVENDSIARLQAQKRATYLRQKALSKSTKVSFDELSEMVANKELKNIPVIIKADTQGSLEAIKNSLLELNNEEVAIQVIHSGVGGITENDLSLVASSEHAVILGFNIRPTGNVKNKAKEWNVSIKTYTVIYALIEEMRSLLLGLMSPIIEEEHTGQAEVRETFNIPKVGTIAGCMVSDGVITRGIKVRLIRDGVVVHTGEILSLKRFKDDVKEVSKGYECGIMLENYNEIKVGDVFETYKEIHKKRTL</sequence>
<feature type="binding site" evidence="10">
    <location>
        <begin position="517"/>
        <end position="521"/>
    </location>
    <ligand>
        <name>GTP</name>
        <dbReference type="ChEBI" id="CHEBI:37565"/>
    </ligand>
</feature>
<keyword evidence="4 10" id="KW-0963">Cytoplasm</keyword>
<dbReference type="HOGENOM" id="CLU_006301_4_0_7"/>
<dbReference type="NCBIfam" id="TIGR00487">
    <property type="entry name" value="IF-2"/>
    <property type="match status" value="1"/>
</dbReference>
<comment type="function">
    <text evidence="9 10 11">One of the essential components for the initiation of protein synthesis. Protects formylmethionyl-tRNA from spontaneous hydrolysis and promotes its binding to the 30S ribosomal subunits. Also involved in the hydrolysis of GTP during the formation of the 70S ribosomal complex.</text>
</comment>
<dbReference type="RefSeq" id="WP_014660851.1">
    <property type="nucleotide sequence ID" value="NC_017737.1"/>
</dbReference>
<keyword evidence="6 10" id="KW-0547">Nucleotide-binding</keyword>
<evidence type="ECO:0000313" key="16">
    <source>
        <dbReference type="Proteomes" id="UP000005010"/>
    </source>
</evidence>
<dbReference type="NCBIfam" id="TIGR00231">
    <property type="entry name" value="small_GTP"/>
    <property type="match status" value="1"/>
</dbReference>
<dbReference type="AlphaFoldDB" id="I0EM12"/>
<gene>
    <name evidence="10 15" type="primary">infB</name>
    <name evidence="15" type="ordered locus">HCW_03510</name>
</gene>
<evidence type="ECO:0000256" key="7">
    <source>
        <dbReference type="ARBA" id="ARBA00022917"/>
    </source>
</evidence>
<dbReference type="Pfam" id="PF04760">
    <property type="entry name" value="IF2_N"/>
    <property type="match status" value="1"/>
</dbReference>
<dbReference type="InterPro" id="IPR004161">
    <property type="entry name" value="EFTu-like_2"/>
</dbReference>
<feature type="compositionally biased region" description="Basic and acidic residues" evidence="13">
    <location>
        <begin position="164"/>
        <end position="196"/>
    </location>
</feature>
<dbReference type="STRING" id="182217.HCW_03510"/>
<dbReference type="GO" id="GO:0003924">
    <property type="term" value="F:GTPase activity"/>
    <property type="evidence" value="ECO:0007669"/>
    <property type="project" value="UniProtKB-UniRule"/>
</dbReference>
<feature type="compositionally biased region" description="Polar residues" evidence="13">
    <location>
        <begin position="61"/>
        <end position="71"/>
    </location>
</feature>
<evidence type="ECO:0000256" key="3">
    <source>
        <dbReference type="ARBA" id="ARBA00020675"/>
    </source>
</evidence>
<evidence type="ECO:0000313" key="15">
    <source>
        <dbReference type="EMBL" id="AFI03981.1"/>
    </source>
</evidence>
<evidence type="ECO:0000256" key="1">
    <source>
        <dbReference type="ARBA" id="ARBA00004496"/>
    </source>
</evidence>
<dbReference type="FunFam" id="2.40.30.10:FF:000054">
    <property type="entry name" value="Translation initiation factor IF-2"/>
    <property type="match status" value="1"/>
</dbReference>
<dbReference type="Pfam" id="PF11987">
    <property type="entry name" value="IF-2"/>
    <property type="match status" value="1"/>
</dbReference>
<evidence type="ECO:0000256" key="6">
    <source>
        <dbReference type="ARBA" id="ARBA00022741"/>
    </source>
</evidence>
<feature type="binding site" evidence="10">
    <location>
        <begin position="471"/>
        <end position="478"/>
    </location>
    <ligand>
        <name>GTP</name>
        <dbReference type="ChEBI" id="CHEBI:37565"/>
    </ligand>
</feature>
<feature type="compositionally biased region" description="Basic and acidic residues" evidence="13">
    <location>
        <begin position="72"/>
        <end position="81"/>
    </location>
</feature>
<dbReference type="Gene3D" id="3.40.50.10050">
    <property type="entry name" value="Translation initiation factor IF- 2, domain 3"/>
    <property type="match status" value="1"/>
</dbReference>
<dbReference type="Pfam" id="PF22042">
    <property type="entry name" value="EF-G_D2"/>
    <property type="match status" value="1"/>
</dbReference>
<dbReference type="eggNOG" id="COG0532">
    <property type="taxonomic scope" value="Bacteria"/>
</dbReference>
<dbReference type="FunFam" id="3.40.50.10050:FF:000001">
    <property type="entry name" value="Translation initiation factor IF-2"/>
    <property type="match status" value="1"/>
</dbReference>
<dbReference type="InterPro" id="IPR006847">
    <property type="entry name" value="IF2_N"/>
</dbReference>
<dbReference type="Proteomes" id="UP000005010">
    <property type="component" value="Chromosome"/>
</dbReference>
<reference evidence="16" key="1">
    <citation type="submission" date="2012-04" db="EMBL/GenBank/DDBJ databases">
        <title>Complete genome sequence of Helicobacter cetorum strain MIT 00-7128.</title>
        <authorList>
            <person name="Kersulyte D."/>
            <person name="Berg D.E."/>
        </authorList>
    </citation>
    <scope>NUCLEOTIDE SEQUENCE [LARGE SCALE GENOMIC DNA]</scope>
    <source>
        <strain evidence="16">MIT 00-7128</strain>
    </source>
</reference>
<dbReference type="SUPFAM" id="SSF50447">
    <property type="entry name" value="Translation proteins"/>
    <property type="match status" value="2"/>
</dbReference>
<feature type="compositionally biased region" description="Basic and acidic residues" evidence="13">
    <location>
        <begin position="126"/>
        <end position="136"/>
    </location>
</feature>
<dbReference type="KEGG" id="hce:HCW_03510"/>
<keyword evidence="8 10" id="KW-0342">GTP-binding</keyword>
<evidence type="ECO:0000256" key="5">
    <source>
        <dbReference type="ARBA" id="ARBA00022540"/>
    </source>
</evidence>
<dbReference type="SUPFAM" id="SSF52540">
    <property type="entry name" value="P-loop containing nucleoside triphosphate hydrolases"/>
    <property type="match status" value="1"/>
</dbReference>
<feature type="compositionally biased region" description="Basic and acidic residues" evidence="13">
    <location>
        <begin position="147"/>
        <end position="158"/>
    </location>
</feature>
<keyword evidence="16" id="KW-1185">Reference proteome</keyword>
<keyword evidence="7 10" id="KW-0648">Protein biosynthesis</keyword>
<dbReference type="GO" id="GO:0005829">
    <property type="term" value="C:cytosol"/>
    <property type="evidence" value="ECO:0007669"/>
    <property type="project" value="TreeGrafter"/>
</dbReference>
<name>I0EM12_HELC0</name>
<organism evidence="15 16">
    <name type="scientific">Helicobacter cetorum (strain ATCC BAA-429 / MIT 00-7128)</name>
    <dbReference type="NCBI Taxonomy" id="182217"/>
    <lineage>
        <taxon>Bacteria</taxon>
        <taxon>Pseudomonadati</taxon>
        <taxon>Campylobacterota</taxon>
        <taxon>Epsilonproteobacteria</taxon>
        <taxon>Campylobacterales</taxon>
        <taxon>Helicobacteraceae</taxon>
        <taxon>Helicobacter</taxon>
    </lineage>
</organism>
<protein>
    <recommendedName>
        <fullName evidence="3 10">Translation initiation factor IF-2</fullName>
    </recommendedName>
</protein>
<feature type="domain" description="Tr-type G" evidence="14">
    <location>
        <begin position="462"/>
        <end position="629"/>
    </location>
</feature>
<evidence type="ECO:0000256" key="13">
    <source>
        <dbReference type="SAM" id="MobiDB-lite"/>
    </source>
</evidence>
<accession>I0EM12</accession>
<dbReference type="InterPro" id="IPR009000">
    <property type="entry name" value="Transl_B-barrel_sf"/>
</dbReference>
<dbReference type="CDD" id="cd03702">
    <property type="entry name" value="IF2_mtIF2_II"/>
    <property type="match status" value="1"/>
</dbReference>
<dbReference type="PATRIC" id="fig|182217.3.peg.749"/>
<feature type="compositionally biased region" description="Basic and acidic residues" evidence="13">
    <location>
        <begin position="217"/>
        <end position="227"/>
    </location>
</feature>
<dbReference type="GO" id="GO:0003743">
    <property type="term" value="F:translation initiation factor activity"/>
    <property type="evidence" value="ECO:0007669"/>
    <property type="project" value="UniProtKB-UniRule"/>
</dbReference>
<dbReference type="InterPro" id="IPR000178">
    <property type="entry name" value="TF_IF2_bacterial-like"/>
</dbReference>
<evidence type="ECO:0000256" key="10">
    <source>
        <dbReference type="HAMAP-Rule" id="MF_00100"/>
    </source>
</evidence>
<feature type="compositionally biased region" description="Basic residues" evidence="13">
    <location>
        <begin position="228"/>
        <end position="239"/>
    </location>
</feature>
<evidence type="ECO:0000256" key="4">
    <source>
        <dbReference type="ARBA" id="ARBA00022490"/>
    </source>
</evidence>
<feature type="region of interest" description="Disordered" evidence="13">
    <location>
        <begin position="61"/>
        <end position="259"/>
    </location>
</feature>
<dbReference type="GO" id="GO:0005525">
    <property type="term" value="F:GTP binding"/>
    <property type="evidence" value="ECO:0007669"/>
    <property type="project" value="UniProtKB-KW"/>
</dbReference>
<dbReference type="InterPro" id="IPR015760">
    <property type="entry name" value="TIF_IF2"/>
</dbReference>
<dbReference type="HAMAP" id="MF_00100_B">
    <property type="entry name" value="IF_2_B"/>
    <property type="match status" value="1"/>
</dbReference>
<dbReference type="InterPro" id="IPR027417">
    <property type="entry name" value="P-loop_NTPase"/>
</dbReference>
<dbReference type="InterPro" id="IPR005225">
    <property type="entry name" value="Small_GTP-bd"/>
</dbReference>
<feature type="compositionally biased region" description="Basic and acidic residues" evidence="13">
    <location>
        <begin position="98"/>
        <end position="116"/>
    </location>
</feature>
<comment type="similarity">
    <text evidence="2 10 11">Belongs to the TRAFAC class translation factor GTPase superfamily. Classic translation factor GTPase family. IF-2 subfamily.</text>
</comment>
<feature type="region of interest" description="Disordered" evidence="13">
    <location>
        <begin position="272"/>
        <end position="298"/>
    </location>
</feature>
<dbReference type="InterPro" id="IPR044145">
    <property type="entry name" value="IF2_II"/>
</dbReference>
<evidence type="ECO:0000256" key="8">
    <source>
        <dbReference type="ARBA" id="ARBA00023134"/>
    </source>
</evidence>
<dbReference type="PROSITE" id="PS01176">
    <property type="entry name" value="IF2"/>
    <property type="match status" value="1"/>
</dbReference>
<evidence type="ECO:0000256" key="11">
    <source>
        <dbReference type="RuleBase" id="RU000644"/>
    </source>
</evidence>
<dbReference type="InterPro" id="IPR053905">
    <property type="entry name" value="EF-G-like_DII"/>
</dbReference>
<dbReference type="InterPro" id="IPR036925">
    <property type="entry name" value="TIF_IF2_dom3_sf"/>
</dbReference>
<feature type="region of interest" description="G-domain" evidence="10">
    <location>
        <begin position="465"/>
        <end position="613"/>
    </location>
</feature>
<dbReference type="PROSITE" id="PS51722">
    <property type="entry name" value="G_TR_2"/>
    <property type="match status" value="1"/>
</dbReference>
<evidence type="ECO:0000259" key="14">
    <source>
        <dbReference type="PROSITE" id="PS51722"/>
    </source>
</evidence>
<dbReference type="Gene3D" id="3.40.50.300">
    <property type="entry name" value="P-loop containing nucleotide triphosphate hydrolases"/>
    <property type="match status" value="1"/>
</dbReference>
<dbReference type="CDD" id="cd01887">
    <property type="entry name" value="IF2_eIF5B"/>
    <property type="match status" value="1"/>
</dbReference>
<dbReference type="Pfam" id="PF00009">
    <property type="entry name" value="GTP_EFTU"/>
    <property type="match status" value="1"/>
</dbReference>
<proteinExistence type="inferred from homology"/>
<feature type="compositionally biased region" description="Polar residues" evidence="13">
    <location>
        <begin position="82"/>
        <end position="96"/>
    </location>
</feature>
<dbReference type="Gene3D" id="2.40.30.10">
    <property type="entry name" value="Translation factors"/>
    <property type="match status" value="2"/>
</dbReference>
<dbReference type="SUPFAM" id="SSF52156">
    <property type="entry name" value="Initiation factor IF2/eIF5b, domain 3"/>
    <property type="match status" value="1"/>
</dbReference>
<evidence type="ECO:0000256" key="2">
    <source>
        <dbReference type="ARBA" id="ARBA00007733"/>
    </source>
</evidence>
<dbReference type="FunFam" id="3.40.50.300:FF:000019">
    <property type="entry name" value="Translation initiation factor IF-2"/>
    <property type="match status" value="1"/>
</dbReference>
<keyword evidence="5 10" id="KW-0396">Initiation factor</keyword>
<dbReference type="CDD" id="cd03692">
    <property type="entry name" value="mtIF2_IVc"/>
    <property type="match status" value="1"/>
</dbReference>